<name>A0ACB9H760_CICIN</name>
<keyword evidence="2" id="KW-1185">Reference proteome</keyword>
<evidence type="ECO:0000313" key="1">
    <source>
        <dbReference type="EMBL" id="KAI3791000.1"/>
    </source>
</evidence>
<protein>
    <submittedName>
        <fullName evidence="1">Uncharacterized protein</fullName>
    </submittedName>
</protein>
<evidence type="ECO:0000313" key="2">
    <source>
        <dbReference type="Proteomes" id="UP001055811"/>
    </source>
</evidence>
<comment type="caution">
    <text evidence="1">The sequence shown here is derived from an EMBL/GenBank/DDBJ whole genome shotgun (WGS) entry which is preliminary data.</text>
</comment>
<gene>
    <name evidence="1" type="ORF">L2E82_04498</name>
</gene>
<proteinExistence type="predicted"/>
<organism evidence="1 2">
    <name type="scientific">Cichorium intybus</name>
    <name type="common">Chicory</name>
    <dbReference type="NCBI Taxonomy" id="13427"/>
    <lineage>
        <taxon>Eukaryota</taxon>
        <taxon>Viridiplantae</taxon>
        <taxon>Streptophyta</taxon>
        <taxon>Embryophyta</taxon>
        <taxon>Tracheophyta</taxon>
        <taxon>Spermatophyta</taxon>
        <taxon>Magnoliopsida</taxon>
        <taxon>eudicotyledons</taxon>
        <taxon>Gunneridae</taxon>
        <taxon>Pentapetalae</taxon>
        <taxon>asterids</taxon>
        <taxon>campanulids</taxon>
        <taxon>Asterales</taxon>
        <taxon>Asteraceae</taxon>
        <taxon>Cichorioideae</taxon>
        <taxon>Cichorieae</taxon>
        <taxon>Cichoriinae</taxon>
        <taxon>Cichorium</taxon>
    </lineage>
</organism>
<sequence>MLWYHFTVMSDLKGVADSYGSVGLGGGPRVSDGDNTSGDWWRPMMVGDNCGGGSSKYFGFCVLPLFIDNQPDSLPSPPNSSLLLLSNLPSHAISLGHVNSEHDIMAVGAQDHLQQLVCFFITHFYLNYLLFTGAQWTVIVTTIAIEKLKSGMVEVVVCVQRTNILVILILVSSNAAQVFNKMPQRNFMADTWASSQGAMFESVLQASCQIIDYGWTWTKDRAPVDTFIMGLATSIREHNDYEEEDNAKEKPAVPIVQLNVIRLLAELNVQVKISEVGDTILPLFIESLEEGEASTPSLLCLRV</sequence>
<reference evidence="1 2" key="2">
    <citation type="journal article" date="2022" name="Mol. Ecol. Resour.">
        <title>The genomes of chicory, endive, great burdock and yacon provide insights into Asteraceae paleo-polyploidization history and plant inulin production.</title>
        <authorList>
            <person name="Fan W."/>
            <person name="Wang S."/>
            <person name="Wang H."/>
            <person name="Wang A."/>
            <person name="Jiang F."/>
            <person name="Liu H."/>
            <person name="Zhao H."/>
            <person name="Xu D."/>
            <person name="Zhang Y."/>
        </authorList>
    </citation>
    <scope>NUCLEOTIDE SEQUENCE [LARGE SCALE GENOMIC DNA]</scope>
    <source>
        <strain evidence="2">cv. Punajuju</strain>
        <tissue evidence="1">Leaves</tissue>
    </source>
</reference>
<reference evidence="2" key="1">
    <citation type="journal article" date="2022" name="Mol. Ecol. Resour.">
        <title>The genomes of chicory, endive, great burdock and yacon provide insights into Asteraceae palaeo-polyploidization history and plant inulin production.</title>
        <authorList>
            <person name="Fan W."/>
            <person name="Wang S."/>
            <person name="Wang H."/>
            <person name="Wang A."/>
            <person name="Jiang F."/>
            <person name="Liu H."/>
            <person name="Zhao H."/>
            <person name="Xu D."/>
            <person name="Zhang Y."/>
        </authorList>
    </citation>
    <scope>NUCLEOTIDE SEQUENCE [LARGE SCALE GENOMIC DNA]</scope>
    <source>
        <strain evidence="2">cv. Punajuju</strain>
    </source>
</reference>
<accession>A0ACB9H760</accession>
<dbReference type="EMBL" id="CM042009">
    <property type="protein sequence ID" value="KAI3791000.1"/>
    <property type="molecule type" value="Genomic_DNA"/>
</dbReference>
<dbReference type="Proteomes" id="UP001055811">
    <property type="component" value="Linkage Group LG01"/>
</dbReference>